<reference evidence="2 3" key="1">
    <citation type="submission" date="2024-01" db="EMBL/GenBank/DDBJ databases">
        <title>Genome assemblies of Stephania.</title>
        <authorList>
            <person name="Yang L."/>
        </authorList>
    </citation>
    <scope>NUCLEOTIDE SEQUENCE [LARGE SCALE GENOMIC DNA]</scope>
    <source>
        <strain evidence="2">YNDBR</strain>
        <tissue evidence="2">Leaf</tissue>
    </source>
</reference>
<feature type="compositionally biased region" description="Low complexity" evidence="1">
    <location>
        <begin position="75"/>
        <end position="89"/>
    </location>
</feature>
<comment type="caution">
    <text evidence="2">The sequence shown here is derived from an EMBL/GenBank/DDBJ whole genome shotgun (WGS) entry which is preliminary data.</text>
</comment>
<name>A0AAP0QAF8_9MAGN</name>
<proteinExistence type="predicted"/>
<dbReference type="EMBL" id="JBBNAF010000001">
    <property type="protein sequence ID" value="KAK9168851.1"/>
    <property type="molecule type" value="Genomic_DNA"/>
</dbReference>
<evidence type="ECO:0000313" key="3">
    <source>
        <dbReference type="Proteomes" id="UP001420932"/>
    </source>
</evidence>
<gene>
    <name evidence="2" type="ORF">Syun_000991</name>
</gene>
<sequence>MISSVLIGLDRDYLRITTFLQGRSELEWQELYSTLLGFEETLDQYNVTQGLNSLAIQDSQSVNADEVKGSGSKPNFNSNNFTSQNRNNNDTGNRGSGGSRVEVVVLVAEEVFAHRSYSKPTYQICGKFGHFATVCYYKADMKYMGTQNGNFQQQQTRLSNPTPPTPSSFFTASETGQEMDCGTWTVVLPHMSLEILLIW</sequence>
<dbReference type="Proteomes" id="UP001420932">
    <property type="component" value="Unassembled WGS sequence"/>
</dbReference>
<evidence type="ECO:0000256" key="1">
    <source>
        <dbReference type="SAM" id="MobiDB-lite"/>
    </source>
</evidence>
<feature type="region of interest" description="Disordered" evidence="1">
    <location>
        <begin position="65"/>
        <end position="97"/>
    </location>
</feature>
<protein>
    <submittedName>
        <fullName evidence="2">Uncharacterized protein</fullName>
    </submittedName>
</protein>
<accession>A0AAP0QAF8</accession>
<dbReference type="AlphaFoldDB" id="A0AAP0QAF8"/>
<evidence type="ECO:0000313" key="2">
    <source>
        <dbReference type="EMBL" id="KAK9168851.1"/>
    </source>
</evidence>
<keyword evidence="3" id="KW-1185">Reference proteome</keyword>
<organism evidence="2 3">
    <name type="scientific">Stephania yunnanensis</name>
    <dbReference type="NCBI Taxonomy" id="152371"/>
    <lineage>
        <taxon>Eukaryota</taxon>
        <taxon>Viridiplantae</taxon>
        <taxon>Streptophyta</taxon>
        <taxon>Embryophyta</taxon>
        <taxon>Tracheophyta</taxon>
        <taxon>Spermatophyta</taxon>
        <taxon>Magnoliopsida</taxon>
        <taxon>Ranunculales</taxon>
        <taxon>Menispermaceae</taxon>
        <taxon>Menispermoideae</taxon>
        <taxon>Cissampelideae</taxon>
        <taxon>Stephania</taxon>
    </lineage>
</organism>